<evidence type="ECO:0000313" key="1">
    <source>
        <dbReference type="EMBL" id="KAI3351727.1"/>
    </source>
</evidence>
<keyword evidence="2" id="KW-1185">Reference proteome</keyword>
<reference evidence="1" key="1">
    <citation type="submission" date="2022-04" db="EMBL/GenBank/DDBJ databases">
        <title>Jade perch genome.</title>
        <authorList>
            <person name="Chao B."/>
        </authorList>
    </citation>
    <scope>NUCLEOTIDE SEQUENCE</scope>
    <source>
        <strain evidence="1">CB-2022</strain>
    </source>
</reference>
<dbReference type="EMBL" id="CM041554">
    <property type="protein sequence ID" value="KAI3351727.1"/>
    <property type="molecule type" value="Genomic_DNA"/>
</dbReference>
<proteinExistence type="predicted"/>
<organism evidence="1 2">
    <name type="scientific">Scortum barcoo</name>
    <name type="common">barcoo grunter</name>
    <dbReference type="NCBI Taxonomy" id="214431"/>
    <lineage>
        <taxon>Eukaryota</taxon>
        <taxon>Metazoa</taxon>
        <taxon>Chordata</taxon>
        <taxon>Craniata</taxon>
        <taxon>Vertebrata</taxon>
        <taxon>Euteleostomi</taxon>
        <taxon>Actinopterygii</taxon>
        <taxon>Neopterygii</taxon>
        <taxon>Teleostei</taxon>
        <taxon>Neoteleostei</taxon>
        <taxon>Acanthomorphata</taxon>
        <taxon>Eupercaria</taxon>
        <taxon>Centrarchiformes</taxon>
        <taxon>Terapontoidei</taxon>
        <taxon>Terapontidae</taxon>
        <taxon>Scortum</taxon>
    </lineage>
</organism>
<protein>
    <submittedName>
        <fullName evidence="1">Uncharacterized protein</fullName>
    </submittedName>
</protein>
<accession>A0ACB8VA03</accession>
<comment type="caution">
    <text evidence="1">The sequence shown here is derived from an EMBL/GenBank/DDBJ whole genome shotgun (WGS) entry which is preliminary data.</text>
</comment>
<evidence type="ECO:0000313" key="2">
    <source>
        <dbReference type="Proteomes" id="UP000831701"/>
    </source>
</evidence>
<dbReference type="Proteomes" id="UP000831701">
    <property type="component" value="Chromosome 24"/>
</dbReference>
<sequence>MSADVASGGLNLESQLLSIMDVLVKAAVAEISQLFSEGSASLRLQLSQSLKESEALRLRMKVMRSELFSLRLQTRSNRPASRFSPGRAVLPKPRTKAAVVIKPPVAQKTVTEAASISLNSENKTSSTACQVEQTDVESPDVILIKDEDDIGGCGPAEGQDVLGDHSTQNVVATGTENLDSPCLTNNNEGLRIVSVHGRGEGPLQEASDTLFTVTELQAFSSLSPEHKVTHDSLLNFTSGANEPMRGIQDNGVGLARNHSTQMTPIALNAALKAPVGGDDGQVGHSSHVSQFLQQQNIFPHGMNKSLDCSFCGEHFLNREDLILHRVSHTGETPVLCSFCGKSFVNKTTLSIHLRIHTGEKPYACTQCGKRFTQNGSLKIHLRTHSGEKPYTCNHCTASFNNPSNLRRHMITHNANGCVPRCMVMCNAPSFFPHGARVVCMEQCESAAALLESVREQEVQFEQLTRALEEERRRVGLPATSPSALGRPLPHTQNGRLGNADIERLKLTDSYINGTQFRMVDPAHGALDESYTPEDDSQEVHSVFSDEGTTRRADNGMKKPISRTVLPSDSMSIDGGLSVSGMGGYSATLDRPYRQPGAGDYPTATVPRNYHYGPVGGYDDYRGPPSEAYTSLSRGSHMEDRYRPVDGYRTLDSGYRAPSRQQLDPYAAQPQVSRGMRALGSALEMRYGHGHYGLEDDQRSVGYDDYGMGPPPMHPGGYGTMPRLGAGPGGMDRRRLRSCEDTLDGDMGGGDPYAWGVPMTMERGSMASLDSTLRKGPPTSWRQPELPEVIAMLNYRLDPVKTNAAAFLQHLTFKNDKVKSEVRRLKGIPALVSMLDHPSKEVHHSACGALKNISYGRDQDNKIAIKNCDGVPALVRLLRKTHDQDLTDTITGTLWNLSSHDSVKMEIVDHALHALADEVVVPHSGWERGSNGGEESCKPRHLEWETALTNTAGCLRNVSSERSEARRKLRECTGLVDSLMYIVQSQINRKDVDNKLVENCVCLLRNLSYHVHREVPGCERYAETTPLSQGSAPANKGGCFGSRKGKGKKDGDDGSGDQVDIPKRTTPAKGYELLFQPEVVRVYTSLLRESKNPSVLEAAAGAIQNLCAGRWTYGRYIRATVRLEKGLPMMAELLAHGNDRVVRAMSGALRNLAIDNRNCELLGLHAVPHLVANLPGGQSQSGRALSEETVVSVLSTLAEVLGNSLEAAKTLRASQGIERLVLINKDGKRSEREVRGAGQVLQLVWAHKELRRPLEKDGWKKTDFMVNLNPNASTTNGPSTRANGTYEDSATPLLDRGEKRDMIPLNDLGPKAYSTLDQRERRHTLDETTDTLPRGVYGGRKGSLPLLDSYDDNESPDRTPVPDSSRHTSHTGKQSGLSGLGYGFRVAWHQLRPFIPFFLISFLVVVLVYLMQAIIYGGPFKDPLFFVKFNERWPRPAPGQQNSPTPTEMFSPVPSSSLEQVLLELLDREMWCYQMPGFEALLLAELQRQQQCSHLCDTLLKTDGVSVPAHSCILSAISPHISSALSSTPPPPAGQSRVLEFRALGACTLLHIVRLLYSGEMAGEGEAQKQEAISAAAKLGIHGLVEVTKRDRKGRNEEGGGQRNEVGVQTEPLMPEASEWRRGRWRREVRDGSTCLWKETLSHGEKDTWTQTEEHQVSAALPSHPVAPFQTIDMAALQSLGQTDRHLLAPQIPYVPISLIYPLDENQKHQSSPAHVHSTVTGQISAAVLAPSYTSVHPSLLPLSSQATPCAADPQGDVAAAEEWEEEQVEQFQGNIPGYISYFLNPAKEGSSSRGRARRRRGAGVGGARRAGAGERRARKPRARAAGRWRGGLTQTVDVQEVGVSRLQKMFLKRWGMRSSRTGQGGGAIGRNIYLKTRDLLRPAKSYQRRRGRGKVWEFSQSGDLMEGGVSNMQRGGKSATQEHNQVRDGFPVGGAQRANSTTSVSFSSPAMRFYNVHTLSASSPSLQPSPSSTLLSPAASYVSSASPFLHTTPLPPPAPPPPPPPDEQPEHIDRLLEEVMMGLDILPNNNNAPHSQPALPASSSSCTSSGQTPARNKQQSCNTDLQATDPGFHSSTQVVAVTRGSASSSSANDEVPLLRQQGEGELNEILDHFLQSFEQHVGSCTSREEVGKAGQNCTEASQPYAVLMTTPHLPVRCSQITELPQSDEAETPATPSDLHTEGKPKKARETSKRTRKRRRQNQYTFSLEKKRVRKPVPSGDATTKTVDEQGDKQLQQMPVVKLERRVPLPVKVTLQECTCQSLEVQSPAQTKTSSSHQISSHQNAKKQPVSWSRKTYPIRSRFRAALITNSVPFFEEPLPEKLQTSAGRLGSKRGRPKKNGQLLSLSDSQSSSPLIQPQPVEPSVTDEQPEESQETCAEESNVPLLEAEEATRQGKKRRQESEGETSDDATLTKRVCFEPTAQLTEDACRPSSASAEPAPTETENVIHVETVSLTSLRDQRGERKEKPAWTEIKRPETGCVMVEEAESSDDEIIDVGGDTEDDCHKEAEKDGWLSEAWDPSVSPASHSGEEVSPGSTGSEDVDVIGGSSPVPDPVIINWTESSEGEREEGEEDVDVDEEKTDHSPSPSPSILSAVSKVCYFLHFPENIVEFVGCELQSRLRKQW</sequence>
<name>A0ACB8VA03_9TELE</name>
<gene>
    <name evidence="1" type="ORF">L3Q82_020559</name>
</gene>